<evidence type="ECO:0000256" key="1">
    <source>
        <dbReference type="ARBA" id="ARBA00023125"/>
    </source>
</evidence>
<dbReference type="Proteomes" id="UP001501343">
    <property type="component" value="Unassembled WGS sequence"/>
</dbReference>
<dbReference type="PANTHER" id="PTHR30055:SF226">
    <property type="entry name" value="HTH-TYPE TRANSCRIPTIONAL REGULATOR PKSA"/>
    <property type="match status" value="1"/>
</dbReference>
<sequence length="214" mass="23344">MADQKSSRRYSSSLRAEQAAATRERVVHAAAELFAARGYAGTSMPEIARRAGVSTETVQSHGPKSALLRAAIDAFAFGADKDADARETNLGARLLTASSPTEAVDFAVDILTQVNAATHGLWLAFSEAARTDEEIADAFRQLGAGIRMQNVIMLEEWTTRGYLREDVGFDDLVDRSVLVTSVEMYDRAIRVEGMTPENYRRLLTELLSALVVST</sequence>
<gene>
    <name evidence="4" type="ORF">GCM10009775_28080</name>
</gene>
<dbReference type="Pfam" id="PF00440">
    <property type="entry name" value="TetR_N"/>
    <property type="match status" value="1"/>
</dbReference>
<reference evidence="4 5" key="1">
    <citation type="journal article" date="2019" name="Int. J. Syst. Evol. Microbiol.">
        <title>The Global Catalogue of Microorganisms (GCM) 10K type strain sequencing project: providing services to taxonomists for standard genome sequencing and annotation.</title>
        <authorList>
            <consortium name="The Broad Institute Genomics Platform"/>
            <consortium name="The Broad Institute Genome Sequencing Center for Infectious Disease"/>
            <person name="Wu L."/>
            <person name="Ma J."/>
        </authorList>
    </citation>
    <scope>NUCLEOTIDE SEQUENCE [LARGE SCALE GENOMIC DNA]</scope>
    <source>
        <strain evidence="4 5">JCM 14900</strain>
    </source>
</reference>
<feature type="DNA-binding region" description="H-T-H motif" evidence="2">
    <location>
        <begin position="43"/>
        <end position="62"/>
    </location>
</feature>
<dbReference type="PROSITE" id="PS50977">
    <property type="entry name" value="HTH_TETR_2"/>
    <property type="match status" value="1"/>
</dbReference>
<dbReference type="InterPro" id="IPR050109">
    <property type="entry name" value="HTH-type_TetR-like_transc_reg"/>
</dbReference>
<evidence type="ECO:0000313" key="4">
    <source>
        <dbReference type="EMBL" id="GAA1934530.1"/>
    </source>
</evidence>
<evidence type="ECO:0000313" key="5">
    <source>
        <dbReference type="Proteomes" id="UP001501343"/>
    </source>
</evidence>
<keyword evidence="5" id="KW-1185">Reference proteome</keyword>
<dbReference type="RefSeq" id="WP_248147329.1">
    <property type="nucleotide sequence ID" value="NZ_BAAAOF010000005.1"/>
</dbReference>
<dbReference type="InterPro" id="IPR001647">
    <property type="entry name" value="HTH_TetR"/>
</dbReference>
<evidence type="ECO:0000256" key="2">
    <source>
        <dbReference type="PROSITE-ProRule" id="PRU00335"/>
    </source>
</evidence>
<keyword evidence="1 2" id="KW-0238">DNA-binding</keyword>
<proteinExistence type="predicted"/>
<comment type="caution">
    <text evidence="4">The sequence shown here is derived from an EMBL/GenBank/DDBJ whole genome shotgun (WGS) entry which is preliminary data.</text>
</comment>
<name>A0ABN2PVF2_9MICO</name>
<dbReference type="PANTHER" id="PTHR30055">
    <property type="entry name" value="HTH-TYPE TRANSCRIPTIONAL REGULATOR RUTR"/>
    <property type="match status" value="1"/>
</dbReference>
<dbReference type="InterPro" id="IPR036271">
    <property type="entry name" value="Tet_transcr_reg_TetR-rel_C_sf"/>
</dbReference>
<dbReference type="EMBL" id="BAAAOF010000005">
    <property type="protein sequence ID" value="GAA1934530.1"/>
    <property type="molecule type" value="Genomic_DNA"/>
</dbReference>
<dbReference type="Gene3D" id="1.10.357.10">
    <property type="entry name" value="Tetracycline Repressor, domain 2"/>
    <property type="match status" value="1"/>
</dbReference>
<dbReference type="InterPro" id="IPR009057">
    <property type="entry name" value="Homeodomain-like_sf"/>
</dbReference>
<feature type="domain" description="HTH tetR-type" evidence="3">
    <location>
        <begin position="20"/>
        <end position="80"/>
    </location>
</feature>
<protein>
    <submittedName>
        <fullName evidence="4">Helix-turn-helix domain-containing protein</fullName>
    </submittedName>
</protein>
<evidence type="ECO:0000259" key="3">
    <source>
        <dbReference type="PROSITE" id="PS50977"/>
    </source>
</evidence>
<dbReference type="SUPFAM" id="SSF46689">
    <property type="entry name" value="Homeodomain-like"/>
    <property type="match status" value="1"/>
</dbReference>
<dbReference type="SUPFAM" id="SSF48498">
    <property type="entry name" value="Tetracyclin repressor-like, C-terminal domain"/>
    <property type="match status" value="1"/>
</dbReference>
<organism evidence="4 5">
    <name type="scientific">Microbacterium aoyamense</name>
    <dbReference type="NCBI Taxonomy" id="344166"/>
    <lineage>
        <taxon>Bacteria</taxon>
        <taxon>Bacillati</taxon>
        <taxon>Actinomycetota</taxon>
        <taxon>Actinomycetes</taxon>
        <taxon>Micrococcales</taxon>
        <taxon>Microbacteriaceae</taxon>
        <taxon>Microbacterium</taxon>
    </lineage>
</organism>
<accession>A0ABN2PVF2</accession>